<name>A0A1S0TJD6_LOALO</name>
<organism evidence="1">
    <name type="scientific">Loa loa</name>
    <name type="common">Eye worm</name>
    <name type="synonym">Filaria loa</name>
    <dbReference type="NCBI Taxonomy" id="7209"/>
    <lineage>
        <taxon>Eukaryota</taxon>
        <taxon>Metazoa</taxon>
        <taxon>Ecdysozoa</taxon>
        <taxon>Nematoda</taxon>
        <taxon>Chromadorea</taxon>
        <taxon>Rhabditida</taxon>
        <taxon>Spirurina</taxon>
        <taxon>Spiruromorpha</taxon>
        <taxon>Filarioidea</taxon>
        <taxon>Onchocercidae</taxon>
        <taxon>Loa</taxon>
    </lineage>
</organism>
<dbReference type="EMBL" id="JH712270">
    <property type="protein sequence ID" value="EFO14716.1"/>
    <property type="molecule type" value="Genomic_DNA"/>
</dbReference>
<accession>A0A1S0TJD6</accession>
<protein>
    <submittedName>
        <fullName evidence="1">Uncharacterized protein</fullName>
    </submittedName>
</protein>
<dbReference type="InParanoid" id="A0A1S0TJD6"/>
<reference evidence="1" key="1">
    <citation type="submission" date="2012-04" db="EMBL/GenBank/DDBJ databases">
        <title>The Genome Sequence of Loa loa.</title>
        <authorList>
            <consortium name="The Broad Institute Genome Sequencing Platform"/>
            <consortium name="Broad Institute Genome Sequencing Center for Infectious Disease"/>
            <person name="Nutman T.B."/>
            <person name="Fink D.L."/>
            <person name="Russ C."/>
            <person name="Young S."/>
            <person name="Zeng Q."/>
            <person name="Gargeya S."/>
            <person name="Alvarado L."/>
            <person name="Berlin A."/>
            <person name="Chapman S.B."/>
            <person name="Chen Z."/>
            <person name="Freedman E."/>
            <person name="Gellesch M."/>
            <person name="Goldberg J."/>
            <person name="Griggs A."/>
            <person name="Gujja S."/>
            <person name="Heilman E.R."/>
            <person name="Heiman D."/>
            <person name="Howarth C."/>
            <person name="Mehta T."/>
            <person name="Neiman D."/>
            <person name="Pearson M."/>
            <person name="Roberts A."/>
            <person name="Saif S."/>
            <person name="Shea T."/>
            <person name="Shenoy N."/>
            <person name="Sisk P."/>
            <person name="Stolte C."/>
            <person name="Sykes S."/>
            <person name="White J."/>
            <person name="Yandava C."/>
            <person name="Haas B."/>
            <person name="Henn M.R."/>
            <person name="Nusbaum C."/>
            <person name="Birren B."/>
        </authorList>
    </citation>
    <scope>NUCLEOTIDE SEQUENCE [LARGE SCALE GENOMIC DNA]</scope>
</reference>
<evidence type="ECO:0000313" key="1">
    <source>
        <dbReference type="EMBL" id="EFO14716.1"/>
    </source>
</evidence>
<gene>
    <name evidence="1" type="ORF">LOAG_13800</name>
</gene>
<dbReference type="KEGG" id="loa:LOAG_13800"/>
<dbReference type="RefSeq" id="XP_003149353.1">
    <property type="nucleotide sequence ID" value="XM_003149305.1"/>
</dbReference>
<dbReference type="CTD" id="9951274"/>
<proteinExistence type="predicted"/>
<dbReference type="AlphaFoldDB" id="A0A1S0TJD6"/>
<sequence length="72" mass="8439">MAQMIRSDRTKQNQKFVTYTHTQTDTHTHTHIHTYIHTYTHTHTHTHFQQTIIPPTTQALWAAEAVQTDPFG</sequence>
<dbReference type="GeneID" id="9951274"/>